<evidence type="ECO:0000313" key="2">
    <source>
        <dbReference type="Proteomes" id="UP000031666"/>
    </source>
</evidence>
<protein>
    <submittedName>
        <fullName evidence="1">Uncharacterized protein</fullName>
    </submittedName>
</protein>
<name>A0A0B8QJ45_9VIBR</name>
<dbReference type="Proteomes" id="UP000031666">
    <property type="component" value="Unassembled WGS sequence"/>
</dbReference>
<evidence type="ECO:0000313" key="1">
    <source>
        <dbReference type="EMBL" id="GAM77072.1"/>
    </source>
</evidence>
<reference evidence="1 2" key="1">
    <citation type="submission" date="2015-01" db="EMBL/GenBank/DDBJ databases">
        <title>Vibrio sp. C94 JCM 19241 whole genome shotgun sequence.</title>
        <authorList>
            <person name="Sawabe T."/>
            <person name="Meirelles P."/>
            <person name="Feng G."/>
            <person name="Sayaka M."/>
            <person name="Hattori M."/>
            <person name="Ohkuma M."/>
        </authorList>
    </citation>
    <scope>NUCLEOTIDE SEQUENCE [LARGE SCALE GENOMIC DNA]</scope>
    <source>
        <strain evidence="2">JCM 19241</strain>
    </source>
</reference>
<proteinExistence type="predicted"/>
<dbReference type="STRING" id="1481914.JCM19241_5968"/>
<comment type="caution">
    <text evidence="1">The sequence shown here is derived from an EMBL/GenBank/DDBJ whole genome shotgun (WGS) entry which is preliminary data.</text>
</comment>
<accession>A0A0B8QJ45</accession>
<dbReference type="EMBL" id="BBSC01000007">
    <property type="protein sequence ID" value="GAM77072.1"/>
    <property type="molecule type" value="Genomic_DNA"/>
</dbReference>
<sequence length="242" mass="26613">MEDSPIADPVTLIISVAISATSALISSSRLNDTSNDTGTQVQKQGNKAPRAIPYGRARMTGVPVYRNVLDANNSQRLDVFACGIGEVTAIRNVLIDDVSMTDAINAKDVATDPYNGATVVNDPDTGEPIWPNDPDKGIFSSAGLVNGFNKQCLLQLRTGHLDTTYSQLGIDVGDGEWTQNHRGRRVVQVYIKSERNTQDEDIRIMGEEYKVTVDVDGLPLYDPRYHSSRSSRDWSYTDLMMV</sequence>
<reference evidence="1 2" key="2">
    <citation type="submission" date="2015-01" db="EMBL/GenBank/DDBJ databases">
        <authorList>
            <consortium name="NBRP consortium"/>
            <person name="Sawabe T."/>
            <person name="Meirelles P."/>
            <person name="Feng G."/>
            <person name="Sayaka M."/>
            <person name="Hattori M."/>
            <person name="Ohkuma M."/>
        </authorList>
    </citation>
    <scope>NUCLEOTIDE SEQUENCE [LARGE SCALE GENOMIC DNA]</scope>
    <source>
        <strain evidence="2">JCM 19241</strain>
    </source>
</reference>
<organism evidence="1 2">
    <name type="scientific">Vibrio ishigakensis</name>
    <dbReference type="NCBI Taxonomy" id="1481914"/>
    <lineage>
        <taxon>Bacteria</taxon>
        <taxon>Pseudomonadati</taxon>
        <taxon>Pseudomonadota</taxon>
        <taxon>Gammaproteobacteria</taxon>
        <taxon>Vibrionales</taxon>
        <taxon>Vibrionaceae</taxon>
        <taxon>Vibrio</taxon>
    </lineage>
</organism>
<dbReference type="AlphaFoldDB" id="A0A0B8QJ45"/>
<gene>
    <name evidence="1" type="ORF">JCM19241_5968</name>
</gene>